<evidence type="ECO:0000313" key="3">
    <source>
        <dbReference type="EMBL" id="KAK9716968.1"/>
    </source>
</evidence>
<reference evidence="3 4" key="1">
    <citation type="submission" date="2023-04" db="EMBL/GenBank/DDBJ databases">
        <title>Genome of Basidiobolus ranarum AG-B5.</title>
        <authorList>
            <person name="Stajich J.E."/>
            <person name="Carter-House D."/>
            <person name="Gryganskyi A."/>
        </authorList>
    </citation>
    <scope>NUCLEOTIDE SEQUENCE [LARGE SCALE GENOMIC DNA]</scope>
    <source>
        <strain evidence="3 4">AG-B5</strain>
    </source>
</reference>
<sequence>MKFGHSSIYLIASLASATLALPAVELTDITSDPNCITCYGTMPCMTDVLAGKMPDQTQMAQCVCTEKIFAIYESHCLKCSLITQKLDLEDPSNTLEGLKKECASELASSSPSTNNTAAPTESTKNSSSKFVLSSGVVAIAALAVTLLV</sequence>
<organism evidence="3 4">
    <name type="scientific">Basidiobolus ranarum</name>
    <dbReference type="NCBI Taxonomy" id="34480"/>
    <lineage>
        <taxon>Eukaryota</taxon>
        <taxon>Fungi</taxon>
        <taxon>Fungi incertae sedis</taxon>
        <taxon>Zoopagomycota</taxon>
        <taxon>Entomophthoromycotina</taxon>
        <taxon>Basidiobolomycetes</taxon>
        <taxon>Basidiobolales</taxon>
        <taxon>Basidiobolaceae</taxon>
        <taxon>Basidiobolus</taxon>
    </lineage>
</organism>
<keyword evidence="4" id="KW-1185">Reference proteome</keyword>
<evidence type="ECO:0000256" key="1">
    <source>
        <dbReference type="SAM" id="MobiDB-lite"/>
    </source>
</evidence>
<gene>
    <name evidence="3" type="ORF">K7432_006546</name>
</gene>
<evidence type="ECO:0000313" key="4">
    <source>
        <dbReference type="Proteomes" id="UP001479436"/>
    </source>
</evidence>
<feature type="compositionally biased region" description="Low complexity" evidence="1">
    <location>
        <begin position="107"/>
        <end position="120"/>
    </location>
</feature>
<protein>
    <submittedName>
        <fullName evidence="3">Uncharacterized protein</fullName>
    </submittedName>
</protein>
<name>A0ABR2W1N7_9FUNG</name>
<feature type="chain" id="PRO_5046223930" evidence="2">
    <location>
        <begin position="21"/>
        <end position="148"/>
    </location>
</feature>
<proteinExistence type="predicted"/>
<evidence type="ECO:0000256" key="2">
    <source>
        <dbReference type="SAM" id="SignalP"/>
    </source>
</evidence>
<feature type="region of interest" description="Disordered" evidence="1">
    <location>
        <begin position="106"/>
        <end position="126"/>
    </location>
</feature>
<feature type="signal peptide" evidence="2">
    <location>
        <begin position="1"/>
        <end position="20"/>
    </location>
</feature>
<accession>A0ABR2W1N7</accession>
<comment type="caution">
    <text evidence="3">The sequence shown here is derived from an EMBL/GenBank/DDBJ whole genome shotgun (WGS) entry which is preliminary data.</text>
</comment>
<keyword evidence="2" id="KW-0732">Signal</keyword>
<dbReference type="Proteomes" id="UP001479436">
    <property type="component" value="Unassembled WGS sequence"/>
</dbReference>
<dbReference type="EMBL" id="JASJQH010007168">
    <property type="protein sequence ID" value="KAK9716968.1"/>
    <property type="molecule type" value="Genomic_DNA"/>
</dbReference>